<dbReference type="InterPro" id="IPR002146">
    <property type="entry name" value="ATP_synth_b/b'su_bac/chlpt"/>
</dbReference>
<dbReference type="Pfam" id="PF00430">
    <property type="entry name" value="ATP-synt_B"/>
    <property type="match status" value="1"/>
</dbReference>
<comment type="function">
    <text evidence="10 13">F(1)F(0) ATP synthase produces ATP from ADP in the presence of a proton or sodium gradient. F-type ATPases consist of two structural domains, F(1) containing the extramembraneous catalytic core and F(0) containing the membrane proton channel, linked together by a central stalk and a peripheral stalk. During catalysis, ATP synthesis in the catalytic domain of F(1) is coupled via a rotary mechanism of the central stalk subunits to proton translocation.</text>
</comment>
<keyword evidence="2 13" id="KW-0813">Transport</keyword>
<comment type="subunit">
    <text evidence="13">F-type ATPases have 2 components, F(1) - the catalytic core - and F(0) - the membrane proton channel. F(1) has five subunits: alpha(3), beta(3), gamma(1), delta(1), epsilon(1). F(0) has three main subunits: a(1), b(2) and c(10-14). The alpha and beta chains form an alternating ring which encloses part of the gamma chain. F(1) is attached to F(0) by a central stalk formed by the gamma and epsilon chains, while a peripheral stalk is formed by the delta and b chains.</text>
</comment>
<organism evidence="16 17">
    <name type="scientific">Lacibacterium aquatile</name>
    <dbReference type="NCBI Taxonomy" id="1168082"/>
    <lineage>
        <taxon>Bacteria</taxon>
        <taxon>Pseudomonadati</taxon>
        <taxon>Pseudomonadota</taxon>
        <taxon>Alphaproteobacteria</taxon>
        <taxon>Rhodospirillales</taxon>
        <taxon>Rhodospirillaceae</taxon>
    </lineage>
</organism>
<comment type="subcellular location">
    <subcellularLocation>
        <location evidence="13">Cell membrane</location>
        <topology evidence="13">Single-pass membrane protein</topology>
    </subcellularLocation>
    <subcellularLocation>
        <location evidence="12">Endomembrane system</location>
        <topology evidence="12">Single-pass membrane protein</topology>
    </subcellularLocation>
</comment>
<evidence type="ECO:0000256" key="2">
    <source>
        <dbReference type="ARBA" id="ARBA00022448"/>
    </source>
</evidence>
<evidence type="ECO:0000256" key="12">
    <source>
        <dbReference type="ARBA" id="ARBA00037847"/>
    </source>
</evidence>
<dbReference type="HAMAP" id="MF_01398">
    <property type="entry name" value="ATP_synth_b_bprime"/>
    <property type="match status" value="1"/>
</dbReference>
<keyword evidence="9 13" id="KW-0066">ATP synthesis</keyword>
<keyword evidence="3 13" id="KW-0138">CF(0)</keyword>
<evidence type="ECO:0000313" key="16">
    <source>
        <dbReference type="EMBL" id="MFD2265489.1"/>
    </source>
</evidence>
<evidence type="ECO:0000256" key="8">
    <source>
        <dbReference type="ARBA" id="ARBA00023136"/>
    </source>
</evidence>
<reference evidence="17" key="1">
    <citation type="journal article" date="2019" name="Int. J. Syst. Evol. Microbiol.">
        <title>The Global Catalogue of Microorganisms (GCM) 10K type strain sequencing project: providing services to taxonomists for standard genome sequencing and annotation.</title>
        <authorList>
            <consortium name="The Broad Institute Genomics Platform"/>
            <consortium name="The Broad Institute Genome Sequencing Center for Infectious Disease"/>
            <person name="Wu L."/>
            <person name="Ma J."/>
        </authorList>
    </citation>
    <scope>NUCLEOTIDE SEQUENCE [LARGE SCALE GENOMIC DNA]</scope>
    <source>
        <strain evidence="17">CGMCC 1.19062</strain>
    </source>
</reference>
<keyword evidence="13" id="KW-1003">Cell membrane</keyword>
<evidence type="ECO:0000256" key="15">
    <source>
        <dbReference type="SAM" id="Coils"/>
    </source>
</evidence>
<evidence type="ECO:0000256" key="11">
    <source>
        <dbReference type="ARBA" id="ARBA00025614"/>
    </source>
</evidence>
<sequence length="160" mass="16625">MLHDTNFWVLLGFALFVAVAGKKIWNALTALLDNHTATVRAQLAEATALRTEAEALLAKAKSESATAQADSTRIVEQAKHAAAEISKAAAADLEGTLARRQKGALDKIAQAEAAALAEVRSVAVDVAIAATSKLLVEKTSGALAGQMIDQAIADLPGRLN</sequence>
<keyword evidence="6 13" id="KW-1133">Transmembrane helix</keyword>
<dbReference type="PANTHER" id="PTHR33445:SF1">
    <property type="entry name" value="ATP SYNTHASE SUBUNIT B"/>
    <property type="match status" value="1"/>
</dbReference>
<evidence type="ECO:0000256" key="10">
    <source>
        <dbReference type="ARBA" id="ARBA00025198"/>
    </source>
</evidence>
<keyword evidence="4 13" id="KW-0812">Transmembrane</keyword>
<name>A0ABW5DWW7_9PROT</name>
<keyword evidence="17" id="KW-1185">Reference proteome</keyword>
<proteinExistence type="inferred from homology"/>
<keyword evidence="5 13" id="KW-0375">Hydrogen ion transport</keyword>
<evidence type="ECO:0000256" key="3">
    <source>
        <dbReference type="ARBA" id="ARBA00022547"/>
    </source>
</evidence>
<comment type="caution">
    <text evidence="16">The sequence shown here is derived from an EMBL/GenBank/DDBJ whole genome shotgun (WGS) entry which is preliminary data.</text>
</comment>
<dbReference type="EMBL" id="JBHUIP010000016">
    <property type="protein sequence ID" value="MFD2265489.1"/>
    <property type="molecule type" value="Genomic_DNA"/>
</dbReference>
<comment type="function">
    <text evidence="11">Component of the F(0) channel, it forms part of the peripheral stalk, linking F(1) to F(0). The b'-subunit is a diverged and duplicated form of b found in plants and photosynthetic bacteria.</text>
</comment>
<feature type="coiled-coil region" evidence="15">
    <location>
        <begin position="43"/>
        <end position="70"/>
    </location>
</feature>
<evidence type="ECO:0000256" key="5">
    <source>
        <dbReference type="ARBA" id="ARBA00022781"/>
    </source>
</evidence>
<dbReference type="InterPro" id="IPR050059">
    <property type="entry name" value="ATP_synthase_B_chain"/>
</dbReference>
<gene>
    <name evidence="13" type="primary">atpF</name>
    <name evidence="16" type="ORF">ACFSM5_21485</name>
</gene>
<evidence type="ECO:0000256" key="4">
    <source>
        <dbReference type="ARBA" id="ARBA00022692"/>
    </source>
</evidence>
<dbReference type="Proteomes" id="UP001597295">
    <property type="component" value="Unassembled WGS sequence"/>
</dbReference>
<dbReference type="RefSeq" id="WP_379878884.1">
    <property type="nucleotide sequence ID" value="NZ_JBHUIP010000016.1"/>
</dbReference>
<keyword evidence="15" id="KW-0175">Coiled coil</keyword>
<evidence type="ECO:0000313" key="17">
    <source>
        <dbReference type="Proteomes" id="UP001597295"/>
    </source>
</evidence>
<keyword evidence="7 13" id="KW-0406">Ion transport</keyword>
<keyword evidence="8 13" id="KW-0472">Membrane</keyword>
<protein>
    <recommendedName>
        <fullName evidence="13">ATP synthase subunit b</fullName>
    </recommendedName>
    <alternativeName>
        <fullName evidence="13">ATP synthase F(0) sector subunit b</fullName>
    </alternativeName>
    <alternativeName>
        <fullName evidence="13">ATPase subunit I</fullName>
    </alternativeName>
    <alternativeName>
        <fullName evidence="13">F-type ATPase subunit b</fullName>
        <shortName evidence="13">F-ATPase subunit b</shortName>
    </alternativeName>
</protein>
<evidence type="ECO:0000256" key="13">
    <source>
        <dbReference type="HAMAP-Rule" id="MF_01398"/>
    </source>
</evidence>
<evidence type="ECO:0000256" key="1">
    <source>
        <dbReference type="ARBA" id="ARBA00005513"/>
    </source>
</evidence>
<evidence type="ECO:0000256" key="14">
    <source>
        <dbReference type="RuleBase" id="RU003848"/>
    </source>
</evidence>
<accession>A0ABW5DWW7</accession>
<dbReference type="PANTHER" id="PTHR33445">
    <property type="entry name" value="ATP SYNTHASE SUBUNIT B', CHLOROPLASTIC"/>
    <property type="match status" value="1"/>
</dbReference>
<evidence type="ECO:0000256" key="7">
    <source>
        <dbReference type="ARBA" id="ARBA00023065"/>
    </source>
</evidence>
<evidence type="ECO:0000256" key="6">
    <source>
        <dbReference type="ARBA" id="ARBA00022989"/>
    </source>
</evidence>
<comment type="similarity">
    <text evidence="1 13 14">Belongs to the ATPase B chain family.</text>
</comment>
<dbReference type="CDD" id="cd06503">
    <property type="entry name" value="ATP-synt_Fo_b"/>
    <property type="match status" value="1"/>
</dbReference>
<evidence type="ECO:0000256" key="9">
    <source>
        <dbReference type="ARBA" id="ARBA00023310"/>
    </source>
</evidence>